<dbReference type="Gene3D" id="3.20.20.60">
    <property type="entry name" value="Phosphoenolpyruvate-binding domains"/>
    <property type="match status" value="1"/>
</dbReference>
<name>A0A563DTS6_9MICO</name>
<protein>
    <submittedName>
        <fullName evidence="1">Isocitrate lyase/phosphoenolpyruvate mutase family protein</fullName>
    </submittedName>
</protein>
<comment type="caution">
    <text evidence="1">The sequence shown here is derived from an EMBL/GenBank/DDBJ whole genome shotgun (WGS) entry which is preliminary data.</text>
</comment>
<accession>A0A563DTS6</accession>
<dbReference type="AlphaFoldDB" id="A0A563DTS6"/>
<dbReference type="CDD" id="cd00377">
    <property type="entry name" value="ICL_PEPM"/>
    <property type="match status" value="1"/>
</dbReference>
<dbReference type="InterPro" id="IPR039556">
    <property type="entry name" value="ICL/PEPM"/>
</dbReference>
<evidence type="ECO:0000313" key="1">
    <source>
        <dbReference type="EMBL" id="TWP33586.1"/>
    </source>
</evidence>
<reference evidence="1 2" key="2">
    <citation type="submission" date="2019-08" db="EMBL/GenBank/DDBJ databases">
        <title>Jejuicoccus antrihumi gen. nov., sp. nov., a new member of the family Dermacoccaceae isolated from a cave.</title>
        <authorList>
            <person name="Schumann P."/>
            <person name="Kim I.S."/>
        </authorList>
    </citation>
    <scope>NUCLEOTIDE SEQUENCE [LARGE SCALE GENOMIC DNA]</scope>
    <source>
        <strain evidence="1 2">C5-26</strain>
    </source>
</reference>
<dbReference type="GO" id="GO:0016829">
    <property type="term" value="F:lyase activity"/>
    <property type="evidence" value="ECO:0007669"/>
    <property type="project" value="UniProtKB-KW"/>
</dbReference>
<dbReference type="PANTHER" id="PTHR42905">
    <property type="entry name" value="PHOSPHOENOLPYRUVATE CARBOXYLASE"/>
    <property type="match status" value="1"/>
</dbReference>
<dbReference type="EMBL" id="VCQV01000039">
    <property type="protein sequence ID" value="TWP33586.1"/>
    <property type="molecule type" value="Genomic_DNA"/>
</dbReference>
<dbReference type="RefSeq" id="WP_146320115.1">
    <property type="nucleotide sequence ID" value="NZ_VCQV01000039.1"/>
</dbReference>
<dbReference type="Gene3D" id="6.10.250.2750">
    <property type="match status" value="1"/>
</dbReference>
<keyword evidence="1" id="KW-0456">Lyase</keyword>
<reference evidence="1 2" key="1">
    <citation type="submission" date="2019-05" db="EMBL/GenBank/DDBJ databases">
        <authorList>
            <person name="Lee S.D."/>
        </authorList>
    </citation>
    <scope>NUCLEOTIDE SEQUENCE [LARGE SCALE GENOMIC DNA]</scope>
    <source>
        <strain evidence="1 2">C5-26</strain>
    </source>
</reference>
<organism evidence="1 2">
    <name type="scientific">Leekyejoonella antrihumi</name>
    <dbReference type="NCBI Taxonomy" id="1660198"/>
    <lineage>
        <taxon>Bacteria</taxon>
        <taxon>Bacillati</taxon>
        <taxon>Actinomycetota</taxon>
        <taxon>Actinomycetes</taxon>
        <taxon>Micrococcales</taxon>
        <taxon>Dermacoccaceae</taxon>
        <taxon>Leekyejoonella</taxon>
    </lineage>
</organism>
<evidence type="ECO:0000313" key="2">
    <source>
        <dbReference type="Proteomes" id="UP000320244"/>
    </source>
</evidence>
<dbReference type="Proteomes" id="UP000320244">
    <property type="component" value="Unassembled WGS sequence"/>
</dbReference>
<dbReference type="PANTHER" id="PTHR42905:SF16">
    <property type="entry name" value="CARBOXYPHOSPHONOENOLPYRUVATE PHOSPHONOMUTASE-LIKE PROTEIN (AFU_ORTHOLOGUE AFUA_5G07230)"/>
    <property type="match status" value="1"/>
</dbReference>
<dbReference type="InterPro" id="IPR040442">
    <property type="entry name" value="Pyrv_kinase-like_dom_sf"/>
</dbReference>
<proteinExistence type="predicted"/>
<keyword evidence="2" id="KW-1185">Reference proteome</keyword>
<keyword evidence="1" id="KW-0670">Pyruvate</keyword>
<dbReference type="SUPFAM" id="SSF51621">
    <property type="entry name" value="Phosphoenolpyruvate/pyruvate domain"/>
    <property type="match status" value="1"/>
</dbReference>
<sequence>MSHVSVDQRRQRFTELHAAGFFLIPNPFDQGSARLLEAQGFSAVATTSSGYAATRGRQDQHVTREELVEHVRAICDAIDVPVNVDSEGCFPGADGGIARTVELLADAGAAGLSIEDFDPVAGQVLDRAEATDRVAEAVAAAHRHGILLTARAENFLHGRADIDDTVARLSAYRDAGADVLYAPGITTDSHIAQVVALGLPVNVLAMGVTPPVPRLRELGVRRVSTGGSLTWAAYGAFVRAATELAAEGTTGYLEGSLTSQQRQTFRDD</sequence>
<dbReference type="Pfam" id="PF13714">
    <property type="entry name" value="PEP_mutase"/>
    <property type="match status" value="1"/>
</dbReference>
<dbReference type="InterPro" id="IPR015813">
    <property type="entry name" value="Pyrv/PenolPyrv_kinase-like_dom"/>
</dbReference>
<dbReference type="OrthoDB" id="9780430at2"/>
<gene>
    <name evidence="1" type="ORF">FGL98_20840</name>
</gene>